<feature type="signal peptide" evidence="1">
    <location>
        <begin position="1"/>
        <end position="22"/>
    </location>
</feature>
<dbReference type="InterPro" id="IPR021288">
    <property type="entry name" value="Surface_antigen"/>
</dbReference>
<dbReference type="RefSeq" id="XP_013440515.1">
    <property type="nucleotide sequence ID" value="XM_013585061.1"/>
</dbReference>
<dbReference type="AlphaFoldDB" id="U6MJA4"/>
<dbReference type="GeneID" id="25473695"/>
<feature type="chain" id="PRO_5004676323" evidence="1">
    <location>
        <begin position="23"/>
        <end position="258"/>
    </location>
</feature>
<keyword evidence="3" id="KW-1185">Reference proteome</keyword>
<dbReference type="Pfam" id="PF11054">
    <property type="entry name" value="Surface_antigen"/>
    <property type="match status" value="1"/>
</dbReference>
<dbReference type="OrthoDB" id="10293835at2759"/>
<keyword evidence="1" id="KW-0732">Signal</keyword>
<evidence type="ECO:0000313" key="2">
    <source>
        <dbReference type="EMBL" id="CDJ63153.1"/>
    </source>
</evidence>
<gene>
    <name evidence="2" type="ORF">ENH_00035320</name>
</gene>
<sequence length="258" mass="27964">MLRLWFIAPVVMSVFCGHKTDGATTTGTAQTLDCTTEMNELRKAAGLSEFEKASKETEVLPEYPGPTKTISAENLWKQTCQKLMGEDVQITEAASLVGTVAHYAGAKDCKEAVQYWKDGFSLFKNELPPKYTALGEPEIYTDRAVSFVALYNPKASPVASCVLVTCTKGAAVDDAEERSRRHDSPPLRRLQDGAQTKTAVICLTNPDALTSGTAPFEEDEWQKIVDAIVGLEESSRASPISPSLAVGFIVTIFAHGLL</sequence>
<proteinExistence type="predicted"/>
<dbReference type="VEuPathDB" id="ToxoDB:ENH_00035320"/>
<dbReference type="Proteomes" id="UP000030754">
    <property type="component" value="Unassembled WGS sequence"/>
</dbReference>
<name>U6MJA4_9EIME</name>
<evidence type="ECO:0000313" key="3">
    <source>
        <dbReference type="Proteomes" id="UP000030754"/>
    </source>
</evidence>
<dbReference type="EMBL" id="HG722732">
    <property type="protein sequence ID" value="CDJ63153.1"/>
    <property type="molecule type" value="Genomic_DNA"/>
</dbReference>
<accession>U6MJA4</accession>
<organism evidence="2 3">
    <name type="scientific">Eimeria necatrix</name>
    <dbReference type="NCBI Taxonomy" id="51315"/>
    <lineage>
        <taxon>Eukaryota</taxon>
        <taxon>Sar</taxon>
        <taxon>Alveolata</taxon>
        <taxon>Apicomplexa</taxon>
        <taxon>Conoidasida</taxon>
        <taxon>Coccidia</taxon>
        <taxon>Eucoccidiorida</taxon>
        <taxon>Eimeriorina</taxon>
        <taxon>Eimeriidae</taxon>
        <taxon>Eimeria</taxon>
    </lineage>
</organism>
<protein>
    <submittedName>
        <fullName evidence="2">SAG family member</fullName>
    </submittedName>
</protein>
<reference evidence="2" key="2">
    <citation type="submission" date="2013-10" db="EMBL/GenBank/DDBJ databases">
        <authorList>
            <person name="Aslett M."/>
        </authorList>
    </citation>
    <scope>NUCLEOTIDE SEQUENCE [LARGE SCALE GENOMIC DNA]</scope>
    <source>
        <strain evidence="2">Houghton</strain>
    </source>
</reference>
<reference evidence="2" key="1">
    <citation type="submission" date="2013-10" db="EMBL/GenBank/DDBJ databases">
        <title>Genomic analysis of the causative agents of coccidiosis in chickens.</title>
        <authorList>
            <person name="Reid A.J."/>
            <person name="Blake D."/>
            <person name="Billington K."/>
            <person name="Browne H."/>
            <person name="Dunn M."/>
            <person name="Hung S."/>
            <person name="Kawahara F."/>
            <person name="Miranda-Saavedra D."/>
            <person name="Mourier T."/>
            <person name="Nagra H."/>
            <person name="Otto T.D."/>
            <person name="Rawlings N."/>
            <person name="Sanchez A."/>
            <person name="Sanders M."/>
            <person name="Subramaniam C."/>
            <person name="Tay Y."/>
            <person name="Dear P."/>
            <person name="Doerig C."/>
            <person name="Gruber A."/>
            <person name="Parkinson J."/>
            <person name="Shirley M."/>
            <person name="Wan K.L."/>
            <person name="Berriman M."/>
            <person name="Tomley F."/>
            <person name="Pain A."/>
        </authorList>
    </citation>
    <scope>NUCLEOTIDE SEQUENCE [LARGE SCALE GENOMIC DNA]</scope>
    <source>
        <strain evidence="2">Houghton</strain>
    </source>
</reference>
<evidence type="ECO:0000256" key="1">
    <source>
        <dbReference type="SAM" id="SignalP"/>
    </source>
</evidence>